<accession>A0AA40CF23</accession>
<reference evidence="2" key="1">
    <citation type="submission" date="2023-06" db="EMBL/GenBank/DDBJ databases">
        <title>Genome-scale phylogeny and comparative genomics of the fungal order Sordariales.</title>
        <authorList>
            <consortium name="Lawrence Berkeley National Laboratory"/>
            <person name="Hensen N."/>
            <person name="Bonometti L."/>
            <person name="Westerberg I."/>
            <person name="Brannstrom I.O."/>
            <person name="Guillou S."/>
            <person name="Cros-Aarteil S."/>
            <person name="Calhoun S."/>
            <person name="Haridas S."/>
            <person name="Kuo A."/>
            <person name="Mondo S."/>
            <person name="Pangilinan J."/>
            <person name="Riley R."/>
            <person name="LaButti K."/>
            <person name="Andreopoulos B."/>
            <person name="Lipzen A."/>
            <person name="Chen C."/>
            <person name="Yanf M."/>
            <person name="Daum C."/>
            <person name="Ng V."/>
            <person name="Clum A."/>
            <person name="Steindorff A."/>
            <person name="Ohm R."/>
            <person name="Martin F."/>
            <person name="Silar P."/>
            <person name="Natvig D."/>
            <person name="Lalanne C."/>
            <person name="Gautier V."/>
            <person name="Ament-velasquez S.L."/>
            <person name="Kruys A."/>
            <person name="Hutchinson M.I."/>
            <person name="Powell A.J."/>
            <person name="Barry K."/>
            <person name="Miller A.N."/>
            <person name="Grigoriev I.V."/>
            <person name="Debuchy R."/>
            <person name="Gladieux P."/>
            <person name="Thoren M.H."/>
            <person name="Johannesson H."/>
        </authorList>
    </citation>
    <scope>NUCLEOTIDE SEQUENCE</scope>
    <source>
        <strain evidence="2">SMH3391-2</strain>
    </source>
</reference>
<name>A0AA40CF23_9PEZI</name>
<sequence>MYFNLSVGGEQATERRATLPAKCQSQSFPYGYPLSAPFLWSTRSIQQARYLGGEGADRIRTSTGPFRHNKKELSLRWVGDESSNKLPGRCTVRASPWTVCCSVRFPAQPAQIARALVPRRPQVGLSPASIGTVGRNVIASSSEAKQLAGPPLQSKAGRPGAGRNELATLIVQCQQVPCPTSSCPRPAIRRNLAARAGPCALLACPATAAPSAALLPCCPLAAPVHDDEKEQGDKFIRKQATGGQARASNRLPYSTHEILNRLHFFNRLYPVLWYPNSLAIILIRSRSSQLGNVGKYGDSCLASHMSWEAAVTNRAFLAARALERNKGRLPCARQELVLCNSKLDKTNGTWPQGRNKRVRLRVYCATVCATVAAPCPEPSLSPPGTRPACLGRGTVLRAYNDAMRCGCATVPAP</sequence>
<evidence type="ECO:0000256" key="1">
    <source>
        <dbReference type="SAM" id="MobiDB-lite"/>
    </source>
</evidence>
<evidence type="ECO:0000313" key="3">
    <source>
        <dbReference type="Proteomes" id="UP001174934"/>
    </source>
</evidence>
<organism evidence="2 3">
    <name type="scientific">Bombardia bombarda</name>
    <dbReference type="NCBI Taxonomy" id="252184"/>
    <lineage>
        <taxon>Eukaryota</taxon>
        <taxon>Fungi</taxon>
        <taxon>Dikarya</taxon>
        <taxon>Ascomycota</taxon>
        <taxon>Pezizomycotina</taxon>
        <taxon>Sordariomycetes</taxon>
        <taxon>Sordariomycetidae</taxon>
        <taxon>Sordariales</taxon>
        <taxon>Lasiosphaeriaceae</taxon>
        <taxon>Bombardia</taxon>
    </lineage>
</organism>
<dbReference type="AlphaFoldDB" id="A0AA40CF23"/>
<protein>
    <submittedName>
        <fullName evidence="2">Uncharacterized protein</fullName>
    </submittedName>
</protein>
<dbReference type="Proteomes" id="UP001174934">
    <property type="component" value="Unassembled WGS sequence"/>
</dbReference>
<evidence type="ECO:0000313" key="2">
    <source>
        <dbReference type="EMBL" id="KAK0635078.1"/>
    </source>
</evidence>
<comment type="caution">
    <text evidence="2">The sequence shown here is derived from an EMBL/GenBank/DDBJ whole genome shotgun (WGS) entry which is preliminary data.</text>
</comment>
<gene>
    <name evidence="2" type="ORF">B0T17DRAFT_502660</name>
</gene>
<feature type="region of interest" description="Disordered" evidence="1">
    <location>
        <begin position="142"/>
        <end position="161"/>
    </location>
</feature>
<proteinExistence type="predicted"/>
<dbReference type="EMBL" id="JAULSR010000001">
    <property type="protein sequence ID" value="KAK0635078.1"/>
    <property type="molecule type" value="Genomic_DNA"/>
</dbReference>
<keyword evidence="3" id="KW-1185">Reference proteome</keyword>